<evidence type="ECO:0000256" key="1">
    <source>
        <dbReference type="SAM" id="MobiDB-lite"/>
    </source>
</evidence>
<dbReference type="PANTHER" id="PTHR45786">
    <property type="entry name" value="DNA BINDING PROTEIN-LIKE"/>
    <property type="match status" value="1"/>
</dbReference>
<evidence type="ECO:0008006" key="4">
    <source>
        <dbReference type="Google" id="ProtNLM"/>
    </source>
</evidence>
<organism evidence="2 3">
    <name type="scientific">Lactuca sativa</name>
    <name type="common">Garden lettuce</name>
    <dbReference type="NCBI Taxonomy" id="4236"/>
    <lineage>
        <taxon>Eukaryota</taxon>
        <taxon>Viridiplantae</taxon>
        <taxon>Streptophyta</taxon>
        <taxon>Embryophyta</taxon>
        <taxon>Tracheophyta</taxon>
        <taxon>Spermatophyta</taxon>
        <taxon>Magnoliopsida</taxon>
        <taxon>eudicotyledons</taxon>
        <taxon>Gunneridae</taxon>
        <taxon>Pentapetalae</taxon>
        <taxon>asterids</taxon>
        <taxon>campanulids</taxon>
        <taxon>Asterales</taxon>
        <taxon>Asteraceae</taxon>
        <taxon>Cichorioideae</taxon>
        <taxon>Cichorieae</taxon>
        <taxon>Lactucinae</taxon>
        <taxon>Lactuca</taxon>
    </lineage>
</organism>
<dbReference type="EMBL" id="NBSK02000004">
    <property type="protein sequence ID" value="KAJ0212967.1"/>
    <property type="molecule type" value="Genomic_DNA"/>
</dbReference>
<evidence type="ECO:0000313" key="2">
    <source>
        <dbReference type="EMBL" id="KAJ0212967.1"/>
    </source>
</evidence>
<dbReference type="Proteomes" id="UP000235145">
    <property type="component" value="Unassembled WGS sequence"/>
</dbReference>
<reference evidence="2 3" key="1">
    <citation type="journal article" date="2017" name="Nat. Commun.">
        <title>Genome assembly with in vitro proximity ligation data and whole-genome triplication in lettuce.</title>
        <authorList>
            <person name="Reyes-Chin-Wo S."/>
            <person name="Wang Z."/>
            <person name="Yang X."/>
            <person name="Kozik A."/>
            <person name="Arikit S."/>
            <person name="Song C."/>
            <person name="Xia L."/>
            <person name="Froenicke L."/>
            <person name="Lavelle D.O."/>
            <person name="Truco M.J."/>
            <person name="Xia R."/>
            <person name="Zhu S."/>
            <person name="Xu C."/>
            <person name="Xu H."/>
            <person name="Xu X."/>
            <person name="Cox K."/>
            <person name="Korf I."/>
            <person name="Meyers B.C."/>
            <person name="Michelmore R.W."/>
        </authorList>
    </citation>
    <scope>NUCLEOTIDE SEQUENCE [LARGE SCALE GENOMIC DNA]</scope>
    <source>
        <strain evidence="3">cv. Salinas</strain>
        <tissue evidence="2">Seedlings</tissue>
    </source>
</reference>
<keyword evidence="3" id="KW-1185">Reference proteome</keyword>
<dbReference type="PANTHER" id="PTHR45786:SF66">
    <property type="entry name" value="HOOK MOTIF PROTEIN, PUTATIVE-RELATED"/>
    <property type="match status" value="1"/>
</dbReference>
<dbReference type="AlphaFoldDB" id="A0A9R1VXX9"/>
<accession>A0A9R1VXX9</accession>
<evidence type="ECO:0000313" key="3">
    <source>
        <dbReference type="Proteomes" id="UP000235145"/>
    </source>
</evidence>
<gene>
    <name evidence="2" type="ORF">LSAT_V11C400213840</name>
</gene>
<sequence length="471" mass="53026">MSYASSTNHHKSRALSSNHIPYYTFSNAINSTNSSTITHSYSSKQFSPAVHNLKGNFANVSPIRIFDLTIDDAINAPNPQMEVIIINTKINSKRKNYSTLAKEQRKLRKLYLDNRKFKNKSTLSNGQSSSATPSVNTSQKVDVFNRRQHLNSSKKFTHISSQKENVSYDKTPQRHSTNFQSPSNLNSRTPLPISQMNSKRKFAHISPIPIFHLTTDDDINGRDIIQPTHVGISKAYLDHGDQNVVCELRHAKLWKNESSRGNKTGNKIFSLCCGYWKVELPPLKEPPQSYKQLYHAVDSKSKYFMKNIRRYNSMFSFTSMGGKVDSSINRGNAPYIFRLSGQNYHSIGSLLPSNGCQPRGSNHPSTSTDDSTNLQIIEDLKLMLDSNNNLVKCYRMVRDVFNSNPHADLKLRIIGKRQHDGRTYNLPTASEVAALIVGDIGDFVDNRDIVVQTSSGSLCRISELHPSNLAL</sequence>
<feature type="region of interest" description="Disordered" evidence="1">
    <location>
        <begin position="152"/>
        <end position="190"/>
    </location>
</feature>
<protein>
    <recommendedName>
        <fullName evidence="4">Helitron helicase-like domain-containing protein</fullName>
    </recommendedName>
</protein>
<comment type="caution">
    <text evidence="2">The sequence shown here is derived from an EMBL/GenBank/DDBJ whole genome shotgun (WGS) entry which is preliminary data.</text>
</comment>
<proteinExistence type="predicted"/>
<name>A0A9R1VXX9_LACSA</name>
<feature type="region of interest" description="Disordered" evidence="1">
    <location>
        <begin position="118"/>
        <end position="139"/>
    </location>
</feature>
<feature type="compositionally biased region" description="Polar residues" evidence="1">
    <location>
        <begin position="120"/>
        <end position="139"/>
    </location>
</feature>